<dbReference type="SUPFAM" id="SSF55874">
    <property type="entry name" value="ATPase domain of HSP90 chaperone/DNA topoisomerase II/histidine kinase"/>
    <property type="match status" value="1"/>
</dbReference>
<comment type="caution">
    <text evidence="2">The sequence shown here is derived from an EMBL/GenBank/DDBJ whole genome shotgun (WGS) entry which is preliminary data.</text>
</comment>
<protein>
    <submittedName>
        <fullName evidence="2">ATP-binding protein</fullName>
    </submittedName>
</protein>
<dbReference type="InterPro" id="IPR036890">
    <property type="entry name" value="HATPase_C_sf"/>
</dbReference>
<dbReference type="Proteomes" id="UP000716322">
    <property type="component" value="Unassembled WGS sequence"/>
</dbReference>
<keyword evidence="3" id="KW-1185">Reference proteome</keyword>
<accession>A0ABX0P7S9</accession>
<sequence length="365" mass="40613">MLEKIRDFVSQNPGLKARTIASRLGFERSPVSALLHAHKDIFQQDESSCWSLVPPAELRVEFSGKAWLTAKDVEKLLSKAGSPLDSPCQLVVFSLKEDSRMMLESLARLLALSNQLAHTGKTVVLDFTESRSTATYLDRLGFFDHLNVAIQVLPKRPKRGLSKQYRGNNDSVVEFRAIDPAREEGEIPRLLERSFVSCAGKSYSVAVMTILSELYSNVLEHSAASTLGFAGLQSYKAGRRIQAVISDNGRGIVGTLEPVLQQRYPKVAQKIADSKDHSGVALLKEVFSAGRISQVDADGRGLGLKRSREFAKKFRARISVRQRDFELRIHHSNDEVTFTHDTNLVRIEGTHICFDFMLDSPDGAL</sequence>
<dbReference type="EMBL" id="JAAQOM010000003">
    <property type="protein sequence ID" value="NIA53067.1"/>
    <property type="molecule type" value="Genomic_DNA"/>
</dbReference>
<name>A0ABX0P7S9_9BURK</name>
<proteinExistence type="predicted"/>
<organism evidence="2 3">
    <name type="scientific">Telluria antibiotica</name>
    <dbReference type="NCBI Taxonomy" id="2717319"/>
    <lineage>
        <taxon>Bacteria</taxon>
        <taxon>Pseudomonadati</taxon>
        <taxon>Pseudomonadota</taxon>
        <taxon>Betaproteobacteria</taxon>
        <taxon>Burkholderiales</taxon>
        <taxon>Oxalobacteraceae</taxon>
        <taxon>Telluria group</taxon>
        <taxon>Telluria</taxon>
    </lineage>
</organism>
<dbReference type="RefSeq" id="WP_166857306.1">
    <property type="nucleotide sequence ID" value="NZ_JAAQOM010000003.1"/>
</dbReference>
<evidence type="ECO:0000313" key="3">
    <source>
        <dbReference type="Proteomes" id="UP000716322"/>
    </source>
</evidence>
<dbReference type="InterPro" id="IPR003594">
    <property type="entry name" value="HATPase_dom"/>
</dbReference>
<keyword evidence="2" id="KW-0547">Nucleotide-binding</keyword>
<dbReference type="Gene3D" id="3.30.565.10">
    <property type="entry name" value="Histidine kinase-like ATPase, C-terminal domain"/>
    <property type="match status" value="1"/>
</dbReference>
<evidence type="ECO:0000259" key="1">
    <source>
        <dbReference type="Pfam" id="PF02518"/>
    </source>
</evidence>
<keyword evidence="2" id="KW-0067">ATP-binding</keyword>
<reference evidence="2 3" key="1">
    <citation type="submission" date="2020-03" db="EMBL/GenBank/DDBJ databases">
        <title>Genome sequence of strain Massilia sp. TW-1.</title>
        <authorList>
            <person name="Chaudhary D.K."/>
        </authorList>
    </citation>
    <scope>NUCLEOTIDE SEQUENCE [LARGE SCALE GENOMIC DNA]</scope>
    <source>
        <strain evidence="2 3">TW-1</strain>
    </source>
</reference>
<feature type="domain" description="Histidine kinase/HSP90-like ATPase" evidence="1">
    <location>
        <begin position="206"/>
        <end position="324"/>
    </location>
</feature>
<gene>
    <name evidence="2" type="ORF">HAV22_05285</name>
</gene>
<dbReference type="Pfam" id="PF02518">
    <property type="entry name" value="HATPase_c"/>
    <property type="match status" value="1"/>
</dbReference>
<dbReference type="GO" id="GO:0005524">
    <property type="term" value="F:ATP binding"/>
    <property type="evidence" value="ECO:0007669"/>
    <property type="project" value="UniProtKB-KW"/>
</dbReference>
<evidence type="ECO:0000313" key="2">
    <source>
        <dbReference type="EMBL" id="NIA53067.1"/>
    </source>
</evidence>